<evidence type="ECO:0000259" key="1">
    <source>
        <dbReference type="Pfam" id="PF13966"/>
    </source>
</evidence>
<evidence type="ECO:0000313" key="2">
    <source>
        <dbReference type="EMBL" id="SPD33165.1"/>
    </source>
</evidence>
<proteinExistence type="predicted"/>
<gene>
    <name evidence="2" type="ORF">FSB_LOCUS61047</name>
</gene>
<reference evidence="2" key="1">
    <citation type="submission" date="2018-02" db="EMBL/GenBank/DDBJ databases">
        <authorList>
            <person name="Cohen D.B."/>
            <person name="Kent A.D."/>
        </authorList>
    </citation>
    <scope>NUCLEOTIDE SEQUENCE</scope>
</reference>
<dbReference type="InterPro" id="IPR026960">
    <property type="entry name" value="RVT-Znf"/>
</dbReference>
<organism evidence="2">
    <name type="scientific">Fagus sylvatica</name>
    <name type="common">Beechnut</name>
    <dbReference type="NCBI Taxonomy" id="28930"/>
    <lineage>
        <taxon>Eukaryota</taxon>
        <taxon>Viridiplantae</taxon>
        <taxon>Streptophyta</taxon>
        <taxon>Embryophyta</taxon>
        <taxon>Tracheophyta</taxon>
        <taxon>Spermatophyta</taxon>
        <taxon>Magnoliopsida</taxon>
        <taxon>eudicotyledons</taxon>
        <taxon>Gunneridae</taxon>
        <taxon>Pentapetalae</taxon>
        <taxon>rosids</taxon>
        <taxon>fabids</taxon>
        <taxon>Fagales</taxon>
        <taxon>Fagaceae</taxon>
        <taxon>Fagus</taxon>
    </lineage>
</organism>
<name>A0A2N9J980_FAGSY</name>
<accession>A0A2N9J980</accession>
<dbReference type="Pfam" id="PF13966">
    <property type="entry name" value="zf-RVT"/>
    <property type="match status" value="1"/>
</dbReference>
<feature type="domain" description="Reverse transcriptase zinc-binding" evidence="1">
    <location>
        <begin position="412"/>
        <end position="484"/>
    </location>
</feature>
<dbReference type="AlphaFoldDB" id="A0A2N9J980"/>
<dbReference type="PANTHER" id="PTHR33116">
    <property type="entry name" value="REVERSE TRANSCRIPTASE ZINC-BINDING DOMAIN-CONTAINING PROTEIN-RELATED-RELATED"/>
    <property type="match status" value="1"/>
</dbReference>
<dbReference type="PANTHER" id="PTHR33116:SF86">
    <property type="entry name" value="REVERSE TRANSCRIPTASE DOMAIN-CONTAINING PROTEIN"/>
    <property type="match status" value="1"/>
</dbReference>
<protein>
    <recommendedName>
        <fullName evidence="1">Reverse transcriptase zinc-binding domain-containing protein</fullName>
    </recommendedName>
</protein>
<sequence length="522" mass="60362">MPRPFRFEAAWTRDPRSHDVIKDAWKKERFWSACSRLYRKQDLTRTALRKWNREIFGDRNSKFLHLSTIIRRRRNNIDAIRNDVGVWILNTKEIGENFLDKFNDLFGEEGTNFPPDLENLIPNSISEDDATELCRIPTDQEIKDTLLSMPAQKAPVPDGRWASCAKQRILANSWGCRDKGRLKFFHFGKALKRVLVNGGRTDNFKPSRGLRQGDPLSPYLFMLCQEVLSRLIDRELLRGNISGVKMNRGGQDISHVINRAKDFKFLHEKLEARLLGWRSKCLSWAGRCTMIKYVAQALPTYTVLTFEVPTETSDKLDSITKRFWWNPKKESGRYLAWNSWDHLCQSRKNGGLGFIHTNDLNRALIAKLSWMVAIALADFFDDSSVEAIKKITLSSTPKGDRLSWVKNQKGLFSVKSAYMLCQEQMTVINPRVKWEDFWKLKVHERFKILVWRIGNNAIPRNLNISSRMGTCDNMCPLCHKENSNDIVNLVINPLALSQVMRSADENIQVHTSIQIALTMETI</sequence>
<dbReference type="EMBL" id="OIVN01006439">
    <property type="protein sequence ID" value="SPD33165.1"/>
    <property type="molecule type" value="Genomic_DNA"/>
</dbReference>